<feature type="domain" description="AB hydrolase-1" evidence="1">
    <location>
        <begin position="34"/>
        <end position="339"/>
    </location>
</feature>
<reference evidence="2 3" key="1">
    <citation type="submission" date="2024-01" db="EMBL/GenBank/DDBJ databases">
        <title>A draft genome for a cacao thread blight-causing isolate of Paramarasmius palmivorus.</title>
        <authorList>
            <person name="Baruah I.K."/>
            <person name="Bukari Y."/>
            <person name="Amoako-Attah I."/>
            <person name="Meinhardt L.W."/>
            <person name="Bailey B.A."/>
            <person name="Cohen S.P."/>
        </authorList>
    </citation>
    <scope>NUCLEOTIDE SEQUENCE [LARGE SCALE GENOMIC DNA]</scope>
    <source>
        <strain evidence="2 3">GH-12</strain>
    </source>
</reference>
<organism evidence="2 3">
    <name type="scientific">Paramarasmius palmivorus</name>
    <dbReference type="NCBI Taxonomy" id="297713"/>
    <lineage>
        <taxon>Eukaryota</taxon>
        <taxon>Fungi</taxon>
        <taxon>Dikarya</taxon>
        <taxon>Basidiomycota</taxon>
        <taxon>Agaricomycotina</taxon>
        <taxon>Agaricomycetes</taxon>
        <taxon>Agaricomycetidae</taxon>
        <taxon>Agaricales</taxon>
        <taxon>Marasmiineae</taxon>
        <taxon>Marasmiaceae</taxon>
        <taxon>Paramarasmius</taxon>
    </lineage>
</organism>
<dbReference type="EMBL" id="JAYKXP010000109">
    <property type="protein sequence ID" value="KAK7025984.1"/>
    <property type="molecule type" value="Genomic_DNA"/>
</dbReference>
<dbReference type="InterPro" id="IPR029058">
    <property type="entry name" value="AB_hydrolase_fold"/>
</dbReference>
<evidence type="ECO:0000259" key="1">
    <source>
        <dbReference type="Pfam" id="PF12697"/>
    </source>
</evidence>
<sequence length="350" mass="39602">MPSLTEGTYTLFDNIKIFFTDSGAPPSSDDYTTVIVLHGSAFVGAGFEALQSLAPTNNIRMVAMNRRGYRGSTPYTDAEIEGFKKGTKGSLNRVGLVIISFLKTFIEREKIPRAASGGGVVVMGWSTGVTFTLSLFSDLDSLDSETRSLLEEYLKHLILYDPPYTSFGYQPPPVFMSQAYQPWTDTQANLEERFNTFFYWISSSFNHDYKAISTTSLDGYDLRKRTDECVVDSWSPEEVTKYYEPNGLYSELIIRSNPATALQVRENADKALFSRKLLPKLRITYLNAPRSPWLTVWPYLETKRLYEECLASNVDVRPVEFIVMDGVNHCVHQDQPELFMSFIMKSLSAA</sequence>
<dbReference type="AlphaFoldDB" id="A0AAW0BHW8"/>
<proteinExistence type="predicted"/>
<evidence type="ECO:0000313" key="3">
    <source>
        <dbReference type="Proteomes" id="UP001383192"/>
    </source>
</evidence>
<dbReference type="SUPFAM" id="SSF53474">
    <property type="entry name" value="alpha/beta-Hydrolases"/>
    <property type="match status" value="1"/>
</dbReference>
<gene>
    <name evidence="2" type="ORF">VNI00_015814</name>
</gene>
<dbReference type="Pfam" id="PF12697">
    <property type="entry name" value="Abhydrolase_6"/>
    <property type="match status" value="1"/>
</dbReference>
<evidence type="ECO:0000313" key="2">
    <source>
        <dbReference type="EMBL" id="KAK7025984.1"/>
    </source>
</evidence>
<name>A0AAW0BHW8_9AGAR</name>
<accession>A0AAW0BHW8</accession>
<dbReference type="Gene3D" id="3.40.50.1820">
    <property type="entry name" value="alpha/beta hydrolase"/>
    <property type="match status" value="1"/>
</dbReference>
<comment type="caution">
    <text evidence="2">The sequence shown here is derived from an EMBL/GenBank/DDBJ whole genome shotgun (WGS) entry which is preliminary data.</text>
</comment>
<dbReference type="Proteomes" id="UP001383192">
    <property type="component" value="Unassembled WGS sequence"/>
</dbReference>
<dbReference type="InterPro" id="IPR000073">
    <property type="entry name" value="AB_hydrolase_1"/>
</dbReference>
<keyword evidence="3" id="KW-1185">Reference proteome</keyword>
<protein>
    <recommendedName>
        <fullName evidence="1">AB hydrolase-1 domain-containing protein</fullName>
    </recommendedName>
</protein>